<keyword evidence="4 8" id="KW-1003">Cell membrane</keyword>
<keyword evidence="10" id="KW-1185">Reference proteome</keyword>
<feature type="transmembrane region" description="Helical" evidence="8">
    <location>
        <begin position="144"/>
        <end position="166"/>
    </location>
</feature>
<feature type="transmembrane region" description="Helical" evidence="8">
    <location>
        <begin position="81"/>
        <end position="100"/>
    </location>
</feature>
<feature type="transmembrane region" description="Helical" evidence="8">
    <location>
        <begin position="106"/>
        <end position="124"/>
    </location>
</feature>
<dbReference type="Proteomes" id="UP001064087">
    <property type="component" value="Chromosome"/>
</dbReference>
<protein>
    <recommendedName>
        <fullName evidence="8">Probable membrane transporter protein</fullName>
    </recommendedName>
</protein>
<feature type="transmembrane region" description="Helical" evidence="8">
    <location>
        <begin position="232"/>
        <end position="250"/>
    </location>
</feature>
<name>A0ABY6D870_9RHOB</name>
<keyword evidence="3" id="KW-0813">Transport</keyword>
<reference evidence="9" key="1">
    <citation type="submission" date="2022-10" db="EMBL/GenBank/DDBJ databases">
        <title>Roseovarius pelagicus sp. nov., isolated from Arctic seawater.</title>
        <authorList>
            <person name="Hong Y.W."/>
            <person name="Hwang C.Y."/>
        </authorList>
    </citation>
    <scope>NUCLEOTIDE SEQUENCE</scope>
    <source>
        <strain evidence="9">HL-MP18</strain>
    </source>
</reference>
<keyword evidence="5 8" id="KW-0812">Transmembrane</keyword>
<organism evidence="9 10">
    <name type="scientific">Roseovarius pelagicus</name>
    <dbReference type="NCBI Taxonomy" id="2980108"/>
    <lineage>
        <taxon>Bacteria</taxon>
        <taxon>Pseudomonadati</taxon>
        <taxon>Pseudomonadota</taxon>
        <taxon>Alphaproteobacteria</taxon>
        <taxon>Rhodobacterales</taxon>
        <taxon>Roseobacteraceae</taxon>
        <taxon>Roseovarius</taxon>
    </lineage>
</organism>
<evidence type="ECO:0000256" key="3">
    <source>
        <dbReference type="ARBA" id="ARBA00022448"/>
    </source>
</evidence>
<feature type="transmembrane region" description="Helical" evidence="8">
    <location>
        <begin position="172"/>
        <end position="191"/>
    </location>
</feature>
<evidence type="ECO:0000256" key="5">
    <source>
        <dbReference type="ARBA" id="ARBA00022692"/>
    </source>
</evidence>
<dbReference type="RefSeq" id="WP_263047296.1">
    <property type="nucleotide sequence ID" value="NZ_CP106738.1"/>
</dbReference>
<proteinExistence type="inferred from homology"/>
<comment type="similarity">
    <text evidence="2 8">Belongs to the 4-toluene sulfonate uptake permease (TSUP) (TC 2.A.102) family.</text>
</comment>
<evidence type="ECO:0000313" key="9">
    <source>
        <dbReference type="EMBL" id="UXX82336.1"/>
    </source>
</evidence>
<dbReference type="InterPro" id="IPR052017">
    <property type="entry name" value="TSUP"/>
</dbReference>
<dbReference type="Pfam" id="PF01925">
    <property type="entry name" value="TauE"/>
    <property type="match status" value="1"/>
</dbReference>
<sequence>MLSDLTSAYSAGQIAAVFATYLFAGAAKGVTGLGFSTMCLPFLAVAVGLKEALPLVIIPSVAANILVMVQAGKFSATVRRFWPMLLATVPGLLIGLWMLARIDGRLAGALLGVVLVLWSLFSLAKPGVALAPGPARRLAPLSGFLTGIVNGVTGSQVIPSLPYLMALKLDRAVFIQAMNCSFTLSSIIMAIGLQRLGIFTFAALVLSVMGVGVAFAGVAIGGRVRDRLSPDAFRIGVLIMLVAMGISLTLRAI</sequence>
<dbReference type="InterPro" id="IPR002781">
    <property type="entry name" value="TM_pro_TauE-like"/>
</dbReference>
<evidence type="ECO:0000256" key="1">
    <source>
        <dbReference type="ARBA" id="ARBA00004651"/>
    </source>
</evidence>
<comment type="subcellular location">
    <subcellularLocation>
        <location evidence="1 8">Cell membrane</location>
        <topology evidence="1 8">Multi-pass membrane protein</topology>
    </subcellularLocation>
</comment>
<evidence type="ECO:0000313" key="10">
    <source>
        <dbReference type="Proteomes" id="UP001064087"/>
    </source>
</evidence>
<accession>A0ABY6D870</accession>
<dbReference type="EMBL" id="CP106738">
    <property type="protein sequence ID" value="UXX82336.1"/>
    <property type="molecule type" value="Genomic_DNA"/>
</dbReference>
<evidence type="ECO:0000256" key="2">
    <source>
        <dbReference type="ARBA" id="ARBA00009142"/>
    </source>
</evidence>
<dbReference type="PANTHER" id="PTHR30269:SF32">
    <property type="entry name" value="MEMBRANE TRANSPORTER PROTEIN-RELATED"/>
    <property type="match status" value="1"/>
</dbReference>
<evidence type="ECO:0000256" key="7">
    <source>
        <dbReference type="ARBA" id="ARBA00023136"/>
    </source>
</evidence>
<evidence type="ECO:0000256" key="4">
    <source>
        <dbReference type="ARBA" id="ARBA00022475"/>
    </source>
</evidence>
<feature type="transmembrane region" description="Helical" evidence="8">
    <location>
        <begin position="52"/>
        <end position="69"/>
    </location>
</feature>
<dbReference type="PANTHER" id="PTHR30269">
    <property type="entry name" value="TRANSMEMBRANE PROTEIN YFCA"/>
    <property type="match status" value="1"/>
</dbReference>
<evidence type="ECO:0000256" key="6">
    <source>
        <dbReference type="ARBA" id="ARBA00022989"/>
    </source>
</evidence>
<feature type="transmembrane region" description="Helical" evidence="8">
    <location>
        <begin position="198"/>
        <end position="220"/>
    </location>
</feature>
<keyword evidence="7 8" id="KW-0472">Membrane</keyword>
<keyword evidence="6 8" id="KW-1133">Transmembrane helix</keyword>
<evidence type="ECO:0000256" key="8">
    <source>
        <dbReference type="RuleBase" id="RU363041"/>
    </source>
</evidence>
<gene>
    <name evidence="9" type="ORF">N7U68_14680</name>
</gene>